<feature type="domain" description="ABC transporter" evidence="4">
    <location>
        <begin position="67"/>
        <end position="307"/>
    </location>
</feature>
<dbReference type="Proteomes" id="UP000799291">
    <property type="component" value="Unassembled WGS sequence"/>
</dbReference>
<keyword evidence="6" id="KW-1185">Reference proteome</keyword>
<name>A0A6G1JCD2_9PLEO</name>
<feature type="region of interest" description="Disordered" evidence="3">
    <location>
        <begin position="338"/>
        <end position="372"/>
    </location>
</feature>
<dbReference type="Pfam" id="PF00005">
    <property type="entry name" value="ABC_tran"/>
    <property type="match status" value="2"/>
</dbReference>
<dbReference type="AlphaFoldDB" id="A0A6G1JCD2"/>
<protein>
    <submittedName>
        <fullName evidence="5">ABC transporter-like protein</fullName>
    </submittedName>
</protein>
<dbReference type="InterPro" id="IPR003439">
    <property type="entry name" value="ABC_transporter-like_ATP-bd"/>
</dbReference>
<proteinExistence type="predicted"/>
<dbReference type="PROSITE" id="PS50893">
    <property type="entry name" value="ABC_TRANSPORTER_2"/>
    <property type="match status" value="2"/>
</dbReference>
<dbReference type="GO" id="GO:0005524">
    <property type="term" value="F:ATP binding"/>
    <property type="evidence" value="ECO:0007669"/>
    <property type="project" value="UniProtKB-KW"/>
</dbReference>
<dbReference type="InterPro" id="IPR027417">
    <property type="entry name" value="P-loop_NTPase"/>
</dbReference>
<dbReference type="PANTHER" id="PTHR43514:SF4">
    <property type="entry name" value="ABC TRANSPORTER I FAMILY MEMBER 10"/>
    <property type="match status" value="1"/>
</dbReference>
<dbReference type="GO" id="GO:0016887">
    <property type="term" value="F:ATP hydrolysis activity"/>
    <property type="evidence" value="ECO:0007669"/>
    <property type="project" value="InterPro"/>
</dbReference>
<evidence type="ECO:0000256" key="3">
    <source>
        <dbReference type="SAM" id="MobiDB-lite"/>
    </source>
</evidence>
<feature type="domain" description="ABC transporter" evidence="4">
    <location>
        <begin position="387"/>
        <end position="654"/>
    </location>
</feature>
<dbReference type="OrthoDB" id="10255969at2759"/>
<evidence type="ECO:0000256" key="2">
    <source>
        <dbReference type="ARBA" id="ARBA00022840"/>
    </source>
</evidence>
<dbReference type="GO" id="GO:0005739">
    <property type="term" value="C:mitochondrion"/>
    <property type="evidence" value="ECO:0007669"/>
    <property type="project" value="TreeGrafter"/>
</dbReference>
<sequence length="687" mass="77158">MRRTPALFFAASRCARLHSTRRLHSEPVVRITNGTFYQEHPESTRSGQDASPNPPLFPNLSLDLPSFATPNQHWAILSPSSDIRTAFLQILRGQLICLPPTARSHPYLLSDEINAKNPKLRFPERAIEYVGFDVERRAFGGAYLSARYESRVEETDFTLARYLTGIVGLNPGEDLIRERMPEEKVMRKVVEDLELERFFDKPVSMLSNGQSRRARIGKALLTKPEVLCLDAPFIGLDPFVSQHISQVLHRLAEANAPRIVLSLRPQDVIPEWITHVVYAGEDGRVQTLGPKEDVFRYLKKEYEDIERSAERSVVARAGKGHELDPRFVELREVGRHLSERGDFEANSTENQGSTTDSSTLSRDGYEAYDNTPANIGDPIVEMEGIRIKYGNNSVLGDWQQSIDKTQKDGLWWTVRRGERWGIFGPNGSGKTTLISLVTSDHPQTYSAPVKIFQRSRLPSPGVPGITIFDIQSRMGHASPEVHAIFPKHLSIRRTLESSWSDTPITKPRLNANASSRVDACLHWFETELNPHHKDGDATSNDVNWASHTLFGELSFSAQRVALFLRATIRNPDIVILDEAFSGMDDLVRDKCLLFLSRGEGMTLLYTDAGPKPMKSEAATMEQVVVPGLQGHQALLCVSHNKQEVPGCVREWVCLPESGTGGPRFGRFDGPVELGTRRWNEVWGWPGR</sequence>
<dbReference type="InterPro" id="IPR050334">
    <property type="entry name" value="Molybdenum_import_ModC"/>
</dbReference>
<keyword evidence="2" id="KW-0067">ATP-binding</keyword>
<evidence type="ECO:0000313" key="5">
    <source>
        <dbReference type="EMBL" id="KAF2688217.1"/>
    </source>
</evidence>
<dbReference type="Gene3D" id="3.40.50.300">
    <property type="entry name" value="P-loop containing nucleotide triphosphate hydrolases"/>
    <property type="match status" value="2"/>
</dbReference>
<evidence type="ECO:0000256" key="1">
    <source>
        <dbReference type="ARBA" id="ARBA00022741"/>
    </source>
</evidence>
<evidence type="ECO:0000259" key="4">
    <source>
        <dbReference type="PROSITE" id="PS50893"/>
    </source>
</evidence>
<dbReference type="InterPro" id="IPR003593">
    <property type="entry name" value="AAA+_ATPase"/>
</dbReference>
<dbReference type="SUPFAM" id="SSF52540">
    <property type="entry name" value="P-loop containing nucleoside triphosphate hydrolases"/>
    <property type="match status" value="2"/>
</dbReference>
<dbReference type="PANTHER" id="PTHR43514">
    <property type="entry name" value="ABC TRANSPORTER I FAMILY MEMBER 10"/>
    <property type="match status" value="1"/>
</dbReference>
<gene>
    <name evidence="5" type="ORF">K458DRAFT_415244</name>
</gene>
<accession>A0A6G1JCD2</accession>
<dbReference type="EMBL" id="MU005574">
    <property type="protein sequence ID" value="KAF2688217.1"/>
    <property type="molecule type" value="Genomic_DNA"/>
</dbReference>
<organism evidence="5 6">
    <name type="scientific">Lentithecium fluviatile CBS 122367</name>
    <dbReference type="NCBI Taxonomy" id="1168545"/>
    <lineage>
        <taxon>Eukaryota</taxon>
        <taxon>Fungi</taxon>
        <taxon>Dikarya</taxon>
        <taxon>Ascomycota</taxon>
        <taxon>Pezizomycotina</taxon>
        <taxon>Dothideomycetes</taxon>
        <taxon>Pleosporomycetidae</taxon>
        <taxon>Pleosporales</taxon>
        <taxon>Massarineae</taxon>
        <taxon>Lentitheciaceae</taxon>
        <taxon>Lentithecium</taxon>
    </lineage>
</organism>
<keyword evidence="1" id="KW-0547">Nucleotide-binding</keyword>
<reference evidence="5" key="1">
    <citation type="journal article" date="2020" name="Stud. Mycol.">
        <title>101 Dothideomycetes genomes: a test case for predicting lifestyles and emergence of pathogens.</title>
        <authorList>
            <person name="Haridas S."/>
            <person name="Albert R."/>
            <person name="Binder M."/>
            <person name="Bloem J."/>
            <person name="Labutti K."/>
            <person name="Salamov A."/>
            <person name="Andreopoulos B."/>
            <person name="Baker S."/>
            <person name="Barry K."/>
            <person name="Bills G."/>
            <person name="Bluhm B."/>
            <person name="Cannon C."/>
            <person name="Castanera R."/>
            <person name="Culley D."/>
            <person name="Daum C."/>
            <person name="Ezra D."/>
            <person name="Gonzalez J."/>
            <person name="Henrissat B."/>
            <person name="Kuo A."/>
            <person name="Liang C."/>
            <person name="Lipzen A."/>
            <person name="Lutzoni F."/>
            <person name="Magnuson J."/>
            <person name="Mondo S."/>
            <person name="Nolan M."/>
            <person name="Ohm R."/>
            <person name="Pangilinan J."/>
            <person name="Park H.-J."/>
            <person name="Ramirez L."/>
            <person name="Alfaro M."/>
            <person name="Sun H."/>
            <person name="Tritt A."/>
            <person name="Yoshinaga Y."/>
            <person name="Zwiers L.-H."/>
            <person name="Turgeon B."/>
            <person name="Goodwin S."/>
            <person name="Spatafora J."/>
            <person name="Crous P."/>
            <person name="Grigoriev I."/>
        </authorList>
    </citation>
    <scope>NUCLEOTIDE SEQUENCE</scope>
    <source>
        <strain evidence="5">CBS 122367</strain>
    </source>
</reference>
<feature type="compositionally biased region" description="Polar residues" evidence="3">
    <location>
        <begin position="345"/>
        <end position="361"/>
    </location>
</feature>
<evidence type="ECO:0000313" key="6">
    <source>
        <dbReference type="Proteomes" id="UP000799291"/>
    </source>
</evidence>
<dbReference type="SMART" id="SM00382">
    <property type="entry name" value="AAA"/>
    <property type="match status" value="1"/>
</dbReference>